<evidence type="ECO:0000313" key="4">
    <source>
        <dbReference type="EMBL" id="GAA2014728.1"/>
    </source>
</evidence>
<sequence length="597" mass="63574">MSSRTHRMPSASPATSLSTDAITSRDPITSTDPTESPDRTGPTHPANLTEPTGPAGTADPTGPAHRTLVLAVPDWPCTAAAIDLGIGADEPLAVLGNGRITASNTSAGHAGVHIGLGKRAAQLRCPRMRLVARDEERDHRVFAAGIGVLEGLVARFSLLAPGTVSIPASSLRRSHPTEEAAVEELLTGLTDRTGWEFLPGLADTPFAALIASRTSTRVAPGRTAAFLHGVPVTVLAEVDPEAFAPLVPVFEHLGLRALGDLAALPAADVAARFGEAGTRAHRLAAGLPDRMPIDHVRAREYRVESAVEPATGRSDVLSFHARSLATELLGRIRAAGLVCTQVTIGLTATTGEDHRRTWRIEDMNESTVADRLRWQSEGWLHTTTPAPGGAGASEAGSAATGAEWETDAPDGISAISLAAAELLAPLSTQRSLFDQHPGQIAHTLERVQGLFGADSVLVPALQGGRDPAETNLWTPWQQTPHPVRDPEAPWPGQIPAPRPTLVEHTPVDLLDAHGNIVIARPSGLDNAPAFLRVPAAGDRPRFSTRITDWSATWPVETRWWDPETAQYRVRLQVVDAEGRAFLLCKEQGQWYLTGRYA</sequence>
<dbReference type="EMBL" id="BAAANO010000035">
    <property type="protein sequence ID" value="GAA2014728.1"/>
    <property type="molecule type" value="Genomic_DNA"/>
</dbReference>
<feature type="region of interest" description="Disordered" evidence="2">
    <location>
        <begin position="1"/>
        <end position="64"/>
    </location>
</feature>
<feature type="compositionally biased region" description="Polar residues" evidence="2">
    <location>
        <begin position="12"/>
        <end position="34"/>
    </location>
</feature>
<feature type="domain" description="UmuC" evidence="3">
    <location>
        <begin position="89"/>
        <end position="213"/>
    </location>
</feature>
<dbReference type="Pfam" id="PF00817">
    <property type="entry name" value="IMS"/>
    <property type="match status" value="1"/>
</dbReference>
<protein>
    <submittedName>
        <fullName evidence="4">DNA polymerase Y family protein</fullName>
    </submittedName>
</protein>
<keyword evidence="5" id="KW-1185">Reference proteome</keyword>
<accession>A0ABP5F353</accession>
<feature type="compositionally biased region" description="Low complexity" evidence="2">
    <location>
        <begin position="382"/>
        <end position="402"/>
    </location>
</feature>
<name>A0ABP5F353_9MICO</name>
<reference evidence="5" key="1">
    <citation type="journal article" date="2019" name="Int. J. Syst. Evol. Microbiol.">
        <title>The Global Catalogue of Microorganisms (GCM) 10K type strain sequencing project: providing services to taxonomists for standard genome sequencing and annotation.</title>
        <authorList>
            <consortium name="The Broad Institute Genomics Platform"/>
            <consortium name="The Broad Institute Genome Sequencing Center for Infectious Disease"/>
            <person name="Wu L."/>
            <person name="Ma J."/>
        </authorList>
    </citation>
    <scope>NUCLEOTIDE SEQUENCE [LARGE SCALE GENOMIC DNA]</scope>
    <source>
        <strain evidence="5">JCM 14546</strain>
    </source>
</reference>
<dbReference type="SUPFAM" id="SSF56672">
    <property type="entry name" value="DNA/RNA polymerases"/>
    <property type="match status" value="1"/>
</dbReference>
<keyword evidence="1" id="KW-0227">DNA damage</keyword>
<evidence type="ECO:0000256" key="2">
    <source>
        <dbReference type="SAM" id="MobiDB-lite"/>
    </source>
</evidence>
<comment type="caution">
    <text evidence="4">The sequence shown here is derived from an EMBL/GenBank/DDBJ whole genome shotgun (WGS) entry which is preliminary data.</text>
</comment>
<dbReference type="InterPro" id="IPR050356">
    <property type="entry name" value="SulA_CellDiv_inhibitor"/>
</dbReference>
<feature type="region of interest" description="Disordered" evidence="2">
    <location>
        <begin position="380"/>
        <end position="402"/>
    </location>
</feature>
<dbReference type="InterPro" id="IPR001126">
    <property type="entry name" value="UmuC"/>
</dbReference>
<dbReference type="PANTHER" id="PTHR35369:SF2">
    <property type="entry name" value="BLR3025 PROTEIN"/>
    <property type="match status" value="1"/>
</dbReference>
<gene>
    <name evidence="4" type="ORF">GCM10009755_28080</name>
</gene>
<evidence type="ECO:0000259" key="3">
    <source>
        <dbReference type="Pfam" id="PF00817"/>
    </source>
</evidence>
<dbReference type="RefSeq" id="WP_344310729.1">
    <property type="nucleotide sequence ID" value="NZ_BAAANO010000035.1"/>
</dbReference>
<evidence type="ECO:0000256" key="1">
    <source>
        <dbReference type="ARBA" id="ARBA00022763"/>
    </source>
</evidence>
<proteinExistence type="predicted"/>
<organism evidence="4 5">
    <name type="scientific">Brevibacterium samyangense</name>
    <dbReference type="NCBI Taxonomy" id="366888"/>
    <lineage>
        <taxon>Bacteria</taxon>
        <taxon>Bacillati</taxon>
        <taxon>Actinomycetota</taxon>
        <taxon>Actinomycetes</taxon>
        <taxon>Micrococcales</taxon>
        <taxon>Brevibacteriaceae</taxon>
        <taxon>Brevibacterium</taxon>
    </lineage>
</organism>
<dbReference type="PANTHER" id="PTHR35369">
    <property type="entry name" value="BLR3025 PROTEIN-RELATED"/>
    <property type="match status" value="1"/>
</dbReference>
<dbReference type="InterPro" id="IPR043502">
    <property type="entry name" value="DNA/RNA_pol_sf"/>
</dbReference>
<evidence type="ECO:0000313" key="5">
    <source>
        <dbReference type="Proteomes" id="UP001500755"/>
    </source>
</evidence>
<dbReference type="Proteomes" id="UP001500755">
    <property type="component" value="Unassembled WGS sequence"/>
</dbReference>